<protein>
    <submittedName>
        <fullName evidence="1">Uncharacterized protein</fullName>
    </submittedName>
</protein>
<dbReference type="EMBL" id="VSSQ01026120">
    <property type="protein sequence ID" value="MPM74675.1"/>
    <property type="molecule type" value="Genomic_DNA"/>
</dbReference>
<proteinExistence type="predicted"/>
<organism evidence="1">
    <name type="scientific">bioreactor metagenome</name>
    <dbReference type="NCBI Taxonomy" id="1076179"/>
    <lineage>
        <taxon>unclassified sequences</taxon>
        <taxon>metagenomes</taxon>
        <taxon>ecological metagenomes</taxon>
    </lineage>
</organism>
<reference evidence="1" key="1">
    <citation type="submission" date="2019-08" db="EMBL/GenBank/DDBJ databases">
        <authorList>
            <person name="Kucharzyk K."/>
            <person name="Murdoch R.W."/>
            <person name="Higgins S."/>
            <person name="Loffler F."/>
        </authorList>
    </citation>
    <scope>NUCLEOTIDE SEQUENCE</scope>
</reference>
<comment type="caution">
    <text evidence="1">The sequence shown here is derived from an EMBL/GenBank/DDBJ whole genome shotgun (WGS) entry which is preliminary data.</text>
</comment>
<dbReference type="Gene3D" id="3.40.50.150">
    <property type="entry name" value="Vaccinia Virus protein VP39"/>
    <property type="match status" value="1"/>
</dbReference>
<dbReference type="AlphaFoldDB" id="A0A645CCL7"/>
<evidence type="ECO:0000313" key="1">
    <source>
        <dbReference type="EMBL" id="MPM74675.1"/>
    </source>
</evidence>
<name>A0A645CCL7_9ZZZZ</name>
<gene>
    <name evidence="1" type="ORF">SDC9_121664</name>
</gene>
<dbReference type="InterPro" id="IPR029063">
    <property type="entry name" value="SAM-dependent_MTases_sf"/>
</dbReference>
<sequence>MGAFLRAHPDFVLEDLSSAGFGCEGHQSCCTEGPVEAQKLRRIYPVHGGAGHFMARFRKLGEAPPAQLAAPPAKKVVPAPAQSFLAQQFGPLAQRAFALE</sequence>
<accession>A0A645CCL7</accession>